<dbReference type="PANTHER" id="PTHR43335">
    <property type="entry name" value="ABC TRANSPORTER, ATP-BINDING PROTEIN"/>
    <property type="match status" value="1"/>
</dbReference>
<dbReference type="InterPro" id="IPR003439">
    <property type="entry name" value="ABC_transporter-like_ATP-bd"/>
</dbReference>
<comment type="similarity">
    <text evidence="1">Belongs to the ABC transporter superfamily.</text>
</comment>
<evidence type="ECO:0000256" key="1">
    <source>
        <dbReference type="ARBA" id="ARBA00005417"/>
    </source>
</evidence>
<dbReference type="GO" id="GO:0005524">
    <property type="term" value="F:ATP binding"/>
    <property type="evidence" value="ECO:0007669"/>
    <property type="project" value="UniProtKB-KW"/>
</dbReference>
<dbReference type="PROSITE" id="PS50893">
    <property type="entry name" value="ABC_TRANSPORTER_2"/>
    <property type="match status" value="1"/>
</dbReference>
<name>A0A5N6AP25_9ACTN</name>
<dbReference type="Gene3D" id="3.40.50.300">
    <property type="entry name" value="P-loop containing nucleotide triphosphate hydrolases"/>
    <property type="match status" value="1"/>
</dbReference>
<evidence type="ECO:0000256" key="2">
    <source>
        <dbReference type="ARBA" id="ARBA00022448"/>
    </source>
</evidence>
<accession>A0A5N6AP25</accession>
<keyword evidence="4 6" id="KW-0067">ATP-binding</keyword>
<dbReference type="SMART" id="SM00382">
    <property type="entry name" value="AAA"/>
    <property type="match status" value="1"/>
</dbReference>
<evidence type="ECO:0000259" key="5">
    <source>
        <dbReference type="PROSITE" id="PS50893"/>
    </source>
</evidence>
<dbReference type="AlphaFoldDB" id="A0A5N6AP25"/>
<gene>
    <name evidence="6" type="ORF">FH607_003845</name>
</gene>
<evidence type="ECO:0000313" key="6">
    <source>
        <dbReference type="EMBL" id="KAB8169853.1"/>
    </source>
</evidence>
<dbReference type="Proteomes" id="UP000314251">
    <property type="component" value="Unassembled WGS sequence"/>
</dbReference>
<proteinExistence type="inferred from homology"/>
<keyword evidence="3" id="KW-0547">Nucleotide-binding</keyword>
<evidence type="ECO:0000256" key="3">
    <source>
        <dbReference type="ARBA" id="ARBA00022741"/>
    </source>
</evidence>
<evidence type="ECO:0000256" key="4">
    <source>
        <dbReference type="ARBA" id="ARBA00022840"/>
    </source>
</evidence>
<comment type="caution">
    <text evidence="6">The sequence shown here is derived from an EMBL/GenBank/DDBJ whole genome shotgun (WGS) entry which is preliminary data.</text>
</comment>
<dbReference type="PANTHER" id="PTHR43335:SF4">
    <property type="entry name" value="ABC TRANSPORTER, ATP-BINDING PROTEIN"/>
    <property type="match status" value="1"/>
</dbReference>
<dbReference type="InterPro" id="IPR003593">
    <property type="entry name" value="AAA+_ATPase"/>
</dbReference>
<keyword evidence="7" id="KW-1185">Reference proteome</keyword>
<feature type="domain" description="ABC transporter" evidence="5">
    <location>
        <begin position="2"/>
        <end position="227"/>
    </location>
</feature>
<dbReference type="SUPFAM" id="SSF52540">
    <property type="entry name" value="P-loop containing nucleoside triphosphate hydrolases"/>
    <property type="match status" value="1"/>
</dbReference>
<dbReference type="InterPro" id="IPR017871">
    <property type="entry name" value="ABC_transporter-like_CS"/>
</dbReference>
<keyword evidence="2" id="KW-0813">Transport</keyword>
<evidence type="ECO:0000313" key="7">
    <source>
        <dbReference type="Proteomes" id="UP000314251"/>
    </source>
</evidence>
<dbReference type="InterPro" id="IPR027417">
    <property type="entry name" value="P-loop_NTPase"/>
</dbReference>
<dbReference type="GO" id="GO:0016887">
    <property type="term" value="F:ATP hydrolysis activity"/>
    <property type="evidence" value="ECO:0007669"/>
    <property type="project" value="InterPro"/>
</dbReference>
<dbReference type="OrthoDB" id="5116176at2"/>
<dbReference type="PROSITE" id="PS00211">
    <property type="entry name" value="ABC_TRANSPORTER_1"/>
    <property type="match status" value="1"/>
</dbReference>
<dbReference type="RefSeq" id="WP_139666146.1">
    <property type="nucleotide sequence ID" value="NZ_VDLY02000002.1"/>
</dbReference>
<organism evidence="6 7">
    <name type="scientific">Streptomyces mimosae</name>
    <dbReference type="NCBI Taxonomy" id="2586635"/>
    <lineage>
        <taxon>Bacteria</taxon>
        <taxon>Bacillati</taxon>
        <taxon>Actinomycetota</taxon>
        <taxon>Actinomycetes</taxon>
        <taxon>Kitasatosporales</taxon>
        <taxon>Streptomycetaceae</taxon>
        <taxon>Streptomyces</taxon>
    </lineage>
</organism>
<protein>
    <submittedName>
        <fullName evidence="6">ATP-binding cassette domain-containing protein</fullName>
    </submittedName>
</protein>
<sequence length="313" mass="33328">MITFDSVTKTYGAKRAVDGLSTEIGPGRVTGFLGPNGAGKSTTMRILLGLDRATSGAALIDGRPYHQLRCQLRTVGALLEARAGHPGQPARSHLLGMARSNGMGRRRVGEVLAAVGLSEVAGARIGTFSLGMRQRLGIATALLGDPPVLILDEPVNGLDPEGVTWIRTLMRSLAAEGRTVFVSSHLLSEMAATADHLVILSRGRLLADRPLTELLNVSRRAELRTPSPALLSRVLSEAGLSVDAVGDRLRVTGERIEEIGAIARENEIQLDELTFSGESLEDVYRRLTADSVEFRADAQGAQGAPVMAHHPHS</sequence>
<dbReference type="Pfam" id="PF00005">
    <property type="entry name" value="ABC_tran"/>
    <property type="match status" value="1"/>
</dbReference>
<reference evidence="6" key="1">
    <citation type="submission" date="2019-10" db="EMBL/GenBank/DDBJ databases">
        <title>Nonomuraea sp. nov., isolated from Phyllanthus amarus.</title>
        <authorList>
            <person name="Klykleung N."/>
            <person name="Tanasupawat S."/>
        </authorList>
    </citation>
    <scope>NUCLEOTIDE SEQUENCE [LARGE SCALE GENOMIC DNA]</scope>
    <source>
        <strain evidence="6">3MP-10</strain>
    </source>
</reference>
<dbReference type="EMBL" id="VDLY02000002">
    <property type="protein sequence ID" value="KAB8169853.1"/>
    <property type="molecule type" value="Genomic_DNA"/>
</dbReference>